<proteinExistence type="predicted"/>
<gene>
    <name evidence="2" type="ORF">D3H35_19750</name>
</gene>
<dbReference type="AlphaFoldDB" id="A0A398CJI6"/>
<dbReference type="Proteomes" id="UP000266340">
    <property type="component" value="Unassembled WGS sequence"/>
</dbReference>
<feature type="region of interest" description="Disordered" evidence="1">
    <location>
        <begin position="1"/>
        <end position="80"/>
    </location>
</feature>
<protein>
    <submittedName>
        <fullName evidence="2">Uncharacterized protein</fullName>
    </submittedName>
</protein>
<dbReference type="RefSeq" id="WP_119150894.1">
    <property type="nucleotide sequence ID" value="NZ_QXJM01000039.1"/>
</dbReference>
<dbReference type="EMBL" id="QXJM01000039">
    <property type="protein sequence ID" value="RIE02863.1"/>
    <property type="molecule type" value="Genomic_DNA"/>
</dbReference>
<feature type="compositionally biased region" description="Low complexity" evidence="1">
    <location>
        <begin position="52"/>
        <end position="68"/>
    </location>
</feature>
<evidence type="ECO:0000313" key="3">
    <source>
        <dbReference type="Proteomes" id="UP000266340"/>
    </source>
</evidence>
<feature type="compositionally biased region" description="Basic residues" evidence="1">
    <location>
        <begin position="21"/>
        <end position="50"/>
    </location>
</feature>
<name>A0A398CJI6_9BACL</name>
<evidence type="ECO:0000256" key="1">
    <source>
        <dbReference type="SAM" id="MobiDB-lite"/>
    </source>
</evidence>
<reference evidence="2 3" key="1">
    <citation type="submission" date="2018-09" db="EMBL/GenBank/DDBJ databases">
        <title>Cohnella cavernae sp. nov., isolated from a karst cave.</title>
        <authorList>
            <person name="Zhu H."/>
        </authorList>
    </citation>
    <scope>NUCLEOTIDE SEQUENCE [LARGE SCALE GENOMIC DNA]</scope>
    <source>
        <strain evidence="2 3">K2E09-144</strain>
    </source>
</reference>
<evidence type="ECO:0000313" key="2">
    <source>
        <dbReference type="EMBL" id="RIE02863.1"/>
    </source>
</evidence>
<comment type="caution">
    <text evidence="2">The sequence shown here is derived from an EMBL/GenBank/DDBJ whole genome shotgun (WGS) entry which is preliminary data.</text>
</comment>
<organism evidence="2 3">
    <name type="scientific">Cohnella faecalis</name>
    <dbReference type="NCBI Taxonomy" id="2315694"/>
    <lineage>
        <taxon>Bacteria</taxon>
        <taxon>Bacillati</taxon>
        <taxon>Bacillota</taxon>
        <taxon>Bacilli</taxon>
        <taxon>Bacillales</taxon>
        <taxon>Paenibacillaceae</taxon>
        <taxon>Cohnella</taxon>
    </lineage>
</organism>
<accession>A0A398CJI6</accession>
<sequence length="145" mass="16183">MRAAIGAPINARPRLGVKPNPNKKRPSTGRKRAVKARKRRGKRIVSKKRPLSPEQPQQPQQSQQSQQPMRTYEQGYSEGLFDGGEKFVEQHHPGDLIIPDLSVEGAVAAGIQALRPTAFPCSGLTPWRRNWSRACARRDLTHSSD</sequence>
<keyword evidence="3" id="KW-1185">Reference proteome</keyword>
<dbReference type="OrthoDB" id="2655332at2"/>